<organism evidence="1 3">
    <name type="scientific">Medicago truncatula</name>
    <name type="common">Barrel medic</name>
    <name type="synonym">Medicago tribuloides</name>
    <dbReference type="NCBI Taxonomy" id="3880"/>
    <lineage>
        <taxon>Eukaryota</taxon>
        <taxon>Viridiplantae</taxon>
        <taxon>Streptophyta</taxon>
        <taxon>Embryophyta</taxon>
        <taxon>Tracheophyta</taxon>
        <taxon>Spermatophyta</taxon>
        <taxon>Magnoliopsida</taxon>
        <taxon>eudicotyledons</taxon>
        <taxon>Gunneridae</taxon>
        <taxon>Pentapetalae</taxon>
        <taxon>rosids</taxon>
        <taxon>fabids</taxon>
        <taxon>Fabales</taxon>
        <taxon>Fabaceae</taxon>
        <taxon>Papilionoideae</taxon>
        <taxon>50 kb inversion clade</taxon>
        <taxon>NPAAA clade</taxon>
        <taxon>Hologalegina</taxon>
        <taxon>IRL clade</taxon>
        <taxon>Trifolieae</taxon>
        <taxon>Medicago</taxon>
    </lineage>
</organism>
<name>G7KQM9_MEDTR</name>
<dbReference type="HOGENOM" id="CLU_1941247_0_0_1"/>
<sequence length="130" mass="14290">MWTVPQAPLMTQQWYQSPVRQKGTIKAADPFVQRAATAKQASIRVLEEHCSCGLDRGSTVCLAVIVIPVRMNIGWIESWSKRKGLGADLVRKYEDSETKICLPQSQKLGTARASIGTAVPPSRVTFAAFT</sequence>
<dbReference type="EnsemblPlants" id="AES80357">
    <property type="protein sequence ID" value="AES80357"/>
    <property type="gene ID" value="MTR_7g079660"/>
</dbReference>
<protein>
    <submittedName>
        <fullName evidence="1 2">Uncharacterized protein</fullName>
    </submittedName>
</protein>
<dbReference type="AlphaFoldDB" id="G7KQM9"/>
<proteinExistence type="predicted"/>
<evidence type="ECO:0000313" key="2">
    <source>
        <dbReference type="EnsemblPlants" id="AES80357"/>
    </source>
</evidence>
<evidence type="ECO:0000313" key="3">
    <source>
        <dbReference type="Proteomes" id="UP000002051"/>
    </source>
</evidence>
<dbReference type="Proteomes" id="UP000002051">
    <property type="component" value="Unassembled WGS sequence"/>
</dbReference>
<evidence type="ECO:0000313" key="1">
    <source>
        <dbReference type="EMBL" id="AES80357.1"/>
    </source>
</evidence>
<dbReference type="EMBL" id="CM001223">
    <property type="protein sequence ID" value="AES80357.1"/>
    <property type="molecule type" value="Genomic_DNA"/>
</dbReference>
<dbReference type="PaxDb" id="3880-AES80357"/>
<accession>G7KQM9</accession>
<reference evidence="1 3" key="1">
    <citation type="journal article" date="2011" name="Nature">
        <title>The Medicago genome provides insight into the evolution of rhizobial symbioses.</title>
        <authorList>
            <person name="Young N.D."/>
            <person name="Debelle F."/>
            <person name="Oldroyd G.E."/>
            <person name="Geurts R."/>
            <person name="Cannon S.B."/>
            <person name="Udvardi M.K."/>
            <person name="Benedito V.A."/>
            <person name="Mayer K.F."/>
            <person name="Gouzy J."/>
            <person name="Schoof H."/>
            <person name="Van de Peer Y."/>
            <person name="Proost S."/>
            <person name="Cook D.R."/>
            <person name="Meyers B.C."/>
            <person name="Spannagl M."/>
            <person name="Cheung F."/>
            <person name="De Mita S."/>
            <person name="Krishnakumar V."/>
            <person name="Gundlach H."/>
            <person name="Zhou S."/>
            <person name="Mudge J."/>
            <person name="Bharti A.K."/>
            <person name="Murray J.D."/>
            <person name="Naoumkina M.A."/>
            <person name="Rosen B."/>
            <person name="Silverstein K.A."/>
            <person name="Tang H."/>
            <person name="Rombauts S."/>
            <person name="Zhao P.X."/>
            <person name="Zhou P."/>
            <person name="Barbe V."/>
            <person name="Bardou P."/>
            <person name="Bechner M."/>
            <person name="Bellec A."/>
            <person name="Berger A."/>
            <person name="Berges H."/>
            <person name="Bidwell S."/>
            <person name="Bisseling T."/>
            <person name="Choisne N."/>
            <person name="Couloux A."/>
            <person name="Denny R."/>
            <person name="Deshpande S."/>
            <person name="Dai X."/>
            <person name="Doyle J.J."/>
            <person name="Dudez A.M."/>
            <person name="Farmer A.D."/>
            <person name="Fouteau S."/>
            <person name="Franken C."/>
            <person name="Gibelin C."/>
            <person name="Gish J."/>
            <person name="Goldstein S."/>
            <person name="Gonzalez A.J."/>
            <person name="Green P.J."/>
            <person name="Hallab A."/>
            <person name="Hartog M."/>
            <person name="Hua A."/>
            <person name="Humphray S.J."/>
            <person name="Jeong D.H."/>
            <person name="Jing Y."/>
            <person name="Jocker A."/>
            <person name="Kenton S.M."/>
            <person name="Kim D.J."/>
            <person name="Klee K."/>
            <person name="Lai H."/>
            <person name="Lang C."/>
            <person name="Lin S."/>
            <person name="Macmil S.L."/>
            <person name="Magdelenat G."/>
            <person name="Matthews L."/>
            <person name="McCorrison J."/>
            <person name="Monaghan E.L."/>
            <person name="Mun J.H."/>
            <person name="Najar F.Z."/>
            <person name="Nicholson C."/>
            <person name="Noirot C."/>
            <person name="O'Bleness M."/>
            <person name="Paule C.R."/>
            <person name="Poulain J."/>
            <person name="Prion F."/>
            <person name="Qin B."/>
            <person name="Qu C."/>
            <person name="Retzel E.F."/>
            <person name="Riddle C."/>
            <person name="Sallet E."/>
            <person name="Samain S."/>
            <person name="Samson N."/>
            <person name="Sanders I."/>
            <person name="Saurat O."/>
            <person name="Scarpelli C."/>
            <person name="Schiex T."/>
            <person name="Segurens B."/>
            <person name="Severin A.J."/>
            <person name="Sherrier D.J."/>
            <person name="Shi R."/>
            <person name="Sims S."/>
            <person name="Singer S.R."/>
            <person name="Sinharoy S."/>
            <person name="Sterck L."/>
            <person name="Viollet A."/>
            <person name="Wang B.B."/>
            <person name="Wang K."/>
            <person name="Wang M."/>
            <person name="Wang X."/>
            <person name="Warfsmann J."/>
            <person name="Weissenbach J."/>
            <person name="White D.D."/>
            <person name="White J.D."/>
            <person name="Wiley G.B."/>
            <person name="Wincker P."/>
            <person name="Xing Y."/>
            <person name="Yang L."/>
            <person name="Yao Z."/>
            <person name="Ying F."/>
            <person name="Zhai J."/>
            <person name="Zhou L."/>
            <person name="Zuber A."/>
            <person name="Denarie J."/>
            <person name="Dixon R.A."/>
            <person name="May G.D."/>
            <person name="Schwartz D.C."/>
            <person name="Rogers J."/>
            <person name="Quetier F."/>
            <person name="Town C.D."/>
            <person name="Roe B.A."/>
        </authorList>
    </citation>
    <scope>NUCLEOTIDE SEQUENCE [LARGE SCALE GENOMIC DNA]</scope>
    <source>
        <strain evidence="1">A17</strain>
        <strain evidence="2 3">cv. Jemalong A17</strain>
    </source>
</reference>
<gene>
    <name evidence="1" type="ordered locus">MTR_7g079660</name>
</gene>
<reference evidence="2" key="3">
    <citation type="submission" date="2015-04" db="UniProtKB">
        <authorList>
            <consortium name="EnsemblPlants"/>
        </authorList>
    </citation>
    <scope>IDENTIFICATION</scope>
    <source>
        <strain evidence="2">cv. Jemalong A17</strain>
    </source>
</reference>
<reference evidence="1 3" key="2">
    <citation type="journal article" date="2014" name="BMC Genomics">
        <title>An improved genome release (version Mt4.0) for the model legume Medicago truncatula.</title>
        <authorList>
            <person name="Tang H."/>
            <person name="Krishnakumar V."/>
            <person name="Bidwell S."/>
            <person name="Rosen B."/>
            <person name="Chan A."/>
            <person name="Zhou S."/>
            <person name="Gentzbittel L."/>
            <person name="Childs K.L."/>
            <person name="Yandell M."/>
            <person name="Gundlach H."/>
            <person name="Mayer K.F."/>
            <person name="Schwartz D.C."/>
            <person name="Town C.D."/>
        </authorList>
    </citation>
    <scope>GENOME REANNOTATION</scope>
    <source>
        <strain evidence="2 3">cv. Jemalong A17</strain>
    </source>
</reference>
<keyword evidence="3" id="KW-1185">Reference proteome</keyword>